<evidence type="ECO:0000313" key="1">
    <source>
        <dbReference type="EMBL" id="APG66470.1"/>
    </source>
</evidence>
<name>A0A1L3JMU4_9FLAO</name>
<sequence>MLKPIAPFVEYAIKYDYISKVLCINVDKPELQCNGKCYLMKKLENEQKEDRKALRVSMEEYPVGFVILLKIKENSSFLFQTKEKHSTPKNYSFLYTSSVFHPPTV</sequence>
<proteinExistence type="predicted"/>
<dbReference type="STRING" id="1850252.LPB136_10235"/>
<reference evidence="1 2" key="1">
    <citation type="submission" date="2016-11" db="EMBL/GenBank/DDBJ databases">
        <title>Tenacibaculum sp. LPB0136, isolated from marine environment.</title>
        <authorList>
            <person name="Kim E."/>
            <person name="Yi H."/>
        </authorList>
    </citation>
    <scope>NUCLEOTIDE SEQUENCE [LARGE SCALE GENOMIC DNA]</scope>
    <source>
        <strain evidence="1 2">LPB0136</strain>
    </source>
</reference>
<keyword evidence="2" id="KW-1185">Reference proteome</keyword>
<dbReference type="Proteomes" id="UP000181898">
    <property type="component" value="Chromosome"/>
</dbReference>
<organism evidence="1 2">
    <name type="scientific">Tenacibaculum todarodis</name>
    <dbReference type="NCBI Taxonomy" id="1850252"/>
    <lineage>
        <taxon>Bacteria</taxon>
        <taxon>Pseudomonadati</taxon>
        <taxon>Bacteroidota</taxon>
        <taxon>Flavobacteriia</taxon>
        <taxon>Flavobacteriales</taxon>
        <taxon>Flavobacteriaceae</taxon>
        <taxon>Tenacibaculum</taxon>
    </lineage>
</organism>
<dbReference type="KEGG" id="ten:LPB136_10235"/>
<protein>
    <submittedName>
        <fullName evidence="1">Uncharacterized protein</fullName>
    </submittedName>
</protein>
<dbReference type="EMBL" id="CP018155">
    <property type="protein sequence ID" value="APG66470.1"/>
    <property type="molecule type" value="Genomic_DNA"/>
</dbReference>
<evidence type="ECO:0000313" key="2">
    <source>
        <dbReference type="Proteomes" id="UP000181898"/>
    </source>
</evidence>
<gene>
    <name evidence="1" type="ORF">LPB136_10235</name>
</gene>
<accession>A0A1L3JMU4</accession>
<dbReference type="AlphaFoldDB" id="A0A1L3JMU4"/>